<accession>A4J5W1</accession>
<dbReference type="InterPro" id="IPR014238">
    <property type="entry name" value="Spore_YlmC/YmxH"/>
</dbReference>
<dbReference type="RefSeq" id="WP_011878274.1">
    <property type="nucleotide sequence ID" value="NC_009253.1"/>
</dbReference>
<dbReference type="AlphaFoldDB" id="A4J5W1"/>
<protein>
    <recommendedName>
        <fullName evidence="1">PRC-barrel domain-containing protein</fullName>
    </recommendedName>
</protein>
<dbReference type="EMBL" id="CP000612">
    <property type="protein sequence ID" value="ABO50464.1"/>
    <property type="molecule type" value="Genomic_DNA"/>
</dbReference>
<dbReference type="InterPro" id="IPR011033">
    <property type="entry name" value="PRC_barrel-like_sf"/>
</dbReference>
<proteinExistence type="predicted"/>
<dbReference type="SUPFAM" id="SSF50346">
    <property type="entry name" value="PRC-barrel domain"/>
    <property type="match status" value="1"/>
</dbReference>
<sequence>MRLGELVGKEIVNINNGARLGIVGESDVTIDVESGTVVSIILPRRTNFVTMWMDKQHMIIPWDSIRKIGEEVIIIEMDQCNPVLQKYSY</sequence>
<name>A4J5W1_DESRM</name>
<dbReference type="PANTHER" id="PTHR40061:SF1">
    <property type="entry name" value="SPORULATION PROTEIN YLMC-RELATED"/>
    <property type="match status" value="1"/>
</dbReference>
<dbReference type="OrthoDB" id="6024937at2"/>
<reference evidence="2 3" key="1">
    <citation type="submission" date="2007-03" db="EMBL/GenBank/DDBJ databases">
        <title>Complete sequence of Desulfotomaculum reducens MI-1.</title>
        <authorList>
            <consortium name="US DOE Joint Genome Institute"/>
            <person name="Copeland A."/>
            <person name="Lucas S."/>
            <person name="Lapidus A."/>
            <person name="Barry K."/>
            <person name="Detter J.C."/>
            <person name="Glavina del Rio T."/>
            <person name="Hammon N."/>
            <person name="Israni S."/>
            <person name="Dalin E."/>
            <person name="Tice H."/>
            <person name="Pitluck S."/>
            <person name="Sims D."/>
            <person name="Brettin T."/>
            <person name="Bruce D."/>
            <person name="Han C."/>
            <person name="Tapia R."/>
            <person name="Schmutz J."/>
            <person name="Larimer F."/>
            <person name="Land M."/>
            <person name="Hauser L."/>
            <person name="Kyrpides N."/>
            <person name="Kim E."/>
            <person name="Tebo B.M."/>
            <person name="Richardson P."/>
        </authorList>
    </citation>
    <scope>NUCLEOTIDE SEQUENCE [LARGE SCALE GENOMIC DNA]</scope>
    <source>
        <strain evidence="2 3">MI-1</strain>
    </source>
</reference>
<dbReference type="PANTHER" id="PTHR40061">
    <property type="entry name" value="SPORULATION PROTEIN YLMC-RELATED"/>
    <property type="match status" value="1"/>
</dbReference>
<keyword evidence="3" id="KW-1185">Reference proteome</keyword>
<dbReference type="STRING" id="349161.Dred_1945"/>
<evidence type="ECO:0000313" key="3">
    <source>
        <dbReference type="Proteomes" id="UP000001556"/>
    </source>
</evidence>
<dbReference type="HOGENOM" id="CLU_161336_2_2_9"/>
<dbReference type="InterPro" id="IPR027275">
    <property type="entry name" value="PRC-brl_dom"/>
</dbReference>
<dbReference type="Gene3D" id="2.30.30.240">
    <property type="entry name" value="PRC-barrel domain"/>
    <property type="match status" value="1"/>
</dbReference>
<evidence type="ECO:0000259" key="1">
    <source>
        <dbReference type="Pfam" id="PF05239"/>
    </source>
</evidence>
<dbReference type="KEGG" id="drm:Dred_1945"/>
<feature type="domain" description="PRC-barrel" evidence="1">
    <location>
        <begin position="2"/>
        <end position="76"/>
    </location>
</feature>
<organism evidence="2 3">
    <name type="scientific">Desulforamulus reducens (strain ATCC BAA-1160 / DSM 100696 / MI-1)</name>
    <name type="common">Desulfotomaculum reducens</name>
    <dbReference type="NCBI Taxonomy" id="349161"/>
    <lineage>
        <taxon>Bacteria</taxon>
        <taxon>Bacillati</taxon>
        <taxon>Bacillota</taxon>
        <taxon>Clostridia</taxon>
        <taxon>Eubacteriales</taxon>
        <taxon>Peptococcaceae</taxon>
        <taxon>Desulforamulus</taxon>
    </lineage>
</organism>
<dbReference type="eggNOG" id="COG1873">
    <property type="taxonomic scope" value="Bacteria"/>
</dbReference>
<dbReference type="NCBIfam" id="TIGR02888">
    <property type="entry name" value="spore_YlmC_YmxH"/>
    <property type="match status" value="1"/>
</dbReference>
<dbReference type="Pfam" id="PF05239">
    <property type="entry name" value="PRC"/>
    <property type="match status" value="1"/>
</dbReference>
<evidence type="ECO:0000313" key="2">
    <source>
        <dbReference type="EMBL" id="ABO50464.1"/>
    </source>
</evidence>
<gene>
    <name evidence="2" type="ordered locus">Dred_1945</name>
</gene>
<dbReference type="Proteomes" id="UP000001556">
    <property type="component" value="Chromosome"/>
</dbReference>